<sequence>MAGTSENIQAQMRKGILEYCILLILSRQASYASEIIAELKQAELIVVEGTLYPLLTRLKNSGLLTYSWAESTQGPPRKYYALTDEGRDFLQVLERSWDEINSVVTSVRNGAVRRTGQPNIITDIKNR</sequence>
<dbReference type="Gene3D" id="1.10.10.10">
    <property type="entry name" value="Winged helix-like DNA-binding domain superfamily/Winged helix DNA-binding domain"/>
    <property type="match status" value="1"/>
</dbReference>
<dbReference type="PANTHER" id="PTHR33169:SF14">
    <property type="entry name" value="TRANSCRIPTIONAL REGULATOR RV3488"/>
    <property type="match status" value="1"/>
</dbReference>
<protein>
    <submittedName>
        <fullName evidence="2">PadR family transcriptional regulator</fullName>
    </submittedName>
</protein>
<evidence type="ECO:0000259" key="1">
    <source>
        <dbReference type="Pfam" id="PF03551"/>
    </source>
</evidence>
<dbReference type="InterPro" id="IPR005149">
    <property type="entry name" value="Tscrpt_reg_PadR_N"/>
</dbReference>
<name>A0A940DJK5_9BACT</name>
<evidence type="ECO:0000313" key="2">
    <source>
        <dbReference type="EMBL" id="MBO8439586.1"/>
    </source>
</evidence>
<dbReference type="InterPro" id="IPR036390">
    <property type="entry name" value="WH_DNA-bd_sf"/>
</dbReference>
<feature type="domain" description="Transcription regulator PadR N-terminal" evidence="1">
    <location>
        <begin position="21"/>
        <end position="91"/>
    </location>
</feature>
<gene>
    <name evidence="2" type="ORF">IAC51_02940</name>
</gene>
<dbReference type="SUPFAM" id="SSF46785">
    <property type="entry name" value="Winged helix' DNA-binding domain"/>
    <property type="match status" value="1"/>
</dbReference>
<organism evidence="2 3">
    <name type="scientific">Candidatus Aphodosoma intestinipullorum</name>
    <dbReference type="NCBI Taxonomy" id="2840674"/>
    <lineage>
        <taxon>Bacteria</taxon>
        <taxon>Pseudomonadati</taxon>
        <taxon>Bacteroidota</taxon>
        <taxon>Bacteroidia</taxon>
        <taxon>Bacteroidales</taxon>
        <taxon>Candidatus Aphodosoma</taxon>
    </lineage>
</organism>
<dbReference type="InterPro" id="IPR036388">
    <property type="entry name" value="WH-like_DNA-bd_sf"/>
</dbReference>
<proteinExistence type="predicted"/>
<dbReference type="Proteomes" id="UP000712007">
    <property type="component" value="Unassembled WGS sequence"/>
</dbReference>
<dbReference type="EMBL" id="JADIMV010000050">
    <property type="protein sequence ID" value="MBO8439586.1"/>
    <property type="molecule type" value="Genomic_DNA"/>
</dbReference>
<dbReference type="InterPro" id="IPR052509">
    <property type="entry name" value="Metal_resp_DNA-bind_regulator"/>
</dbReference>
<dbReference type="Pfam" id="PF03551">
    <property type="entry name" value="PadR"/>
    <property type="match status" value="1"/>
</dbReference>
<accession>A0A940DJK5</accession>
<dbReference type="PANTHER" id="PTHR33169">
    <property type="entry name" value="PADR-FAMILY TRANSCRIPTIONAL REGULATOR"/>
    <property type="match status" value="1"/>
</dbReference>
<evidence type="ECO:0000313" key="3">
    <source>
        <dbReference type="Proteomes" id="UP000712007"/>
    </source>
</evidence>
<dbReference type="AlphaFoldDB" id="A0A940DJK5"/>
<reference evidence="2" key="1">
    <citation type="submission" date="2020-10" db="EMBL/GenBank/DDBJ databases">
        <authorList>
            <person name="Gilroy R."/>
        </authorList>
    </citation>
    <scope>NUCLEOTIDE SEQUENCE</scope>
    <source>
        <strain evidence="2">3924</strain>
    </source>
</reference>
<reference evidence="2" key="2">
    <citation type="journal article" date="2021" name="PeerJ">
        <title>Extensive microbial diversity within the chicken gut microbiome revealed by metagenomics and culture.</title>
        <authorList>
            <person name="Gilroy R."/>
            <person name="Ravi A."/>
            <person name="Getino M."/>
            <person name="Pursley I."/>
            <person name="Horton D.L."/>
            <person name="Alikhan N.F."/>
            <person name="Baker D."/>
            <person name="Gharbi K."/>
            <person name="Hall N."/>
            <person name="Watson M."/>
            <person name="Adriaenssens E.M."/>
            <person name="Foster-Nyarko E."/>
            <person name="Jarju S."/>
            <person name="Secka A."/>
            <person name="Antonio M."/>
            <person name="Oren A."/>
            <person name="Chaudhuri R.R."/>
            <person name="La Ragione R."/>
            <person name="Hildebrand F."/>
            <person name="Pallen M.J."/>
        </authorList>
    </citation>
    <scope>NUCLEOTIDE SEQUENCE</scope>
    <source>
        <strain evidence="2">3924</strain>
    </source>
</reference>
<comment type="caution">
    <text evidence="2">The sequence shown here is derived from an EMBL/GenBank/DDBJ whole genome shotgun (WGS) entry which is preliminary data.</text>
</comment>